<dbReference type="EMBL" id="WUQX01000001">
    <property type="protein sequence ID" value="MXP75444.1"/>
    <property type="molecule type" value="Genomic_DNA"/>
</dbReference>
<evidence type="ECO:0000256" key="1">
    <source>
        <dbReference type="SAM" id="Phobius"/>
    </source>
</evidence>
<dbReference type="AlphaFoldDB" id="A0A7X3SIK4"/>
<accession>A0A7X3SIK4</accession>
<proteinExistence type="predicted"/>
<keyword evidence="1" id="KW-0472">Membrane</keyword>
<gene>
    <name evidence="2" type="ORF">GN277_08645</name>
</gene>
<feature type="transmembrane region" description="Helical" evidence="1">
    <location>
        <begin position="45"/>
        <end position="67"/>
    </location>
</feature>
<feature type="transmembrane region" description="Helical" evidence="1">
    <location>
        <begin position="12"/>
        <end position="33"/>
    </location>
</feature>
<sequence>MKNKKSHTIKRVLAALGAFLLFSMYALTLIFALIDHSAAKGLLKASIACTIILPVLLYAFTLVYRLVKGNGDGGGKDGF</sequence>
<comment type="caution">
    <text evidence="2">The sequence shown here is derived from an EMBL/GenBank/DDBJ whole genome shotgun (WGS) entry which is preliminary data.</text>
</comment>
<keyword evidence="1" id="KW-0812">Transmembrane</keyword>
<dbReference type="Proteomes" id="UP000460412">
    <property type="component" value="Unassembled WGS sequence"/>
</dbReference>
<evidence type="ECO:0000313" key="2">
    <source>
        <dbReference type="EMBL" id="MXP75444.1"/>
    </source>
</evidence>
<dbReference type="RefSeq" id="WP_159750699.1">
    <property type="nucleotide sequence ID" value="NZ_CASSPE010000146.1"/>
</dbReference>
<protein>
    <submittedName>
        <fullName evidence="2">Uncharacterized protein</fullName>
    </submittedName>
</protein>
<keyword evidence="1" id="KW-1133">Transmembrane helix</keyword>
<evidence type="ECO:0000313" key="3">
    <source>
        <dbReference type="Proteomes" id="UP000460412"/>
    </source>
</evidence>
<reference evidence="2 3" key="1">
    <citation type="submission" date="2019-12" db="EMBL/GenBank/DDBJ databases">
        <title>Sporaefaciens musculi gen. nov., sp. nov., a novel bacterium isolated from the caecum of an obese mouse.</title>
        <authorList>
            <person name="Rasmussen T.S."/>
            <person name="Streidl T."/>
            <person name="Hitch T.C.A."/>
            <person name="Wortmann E."/>
            <person name="Deptula P."/>
            <person name="Hansen M."/>
            <person name="Nielsen D.S."/>
            <person name="Clavel T."/>
            <person name="Vogensen F.K."/>
        </authorList>
    </citation>
    <scope>NUCLEOTIDE SEQUENCE [LARGE SCALE GENOMIC DNA]</scope>
    <source>
        <strain evidence="2 3">WCA-9-b2</strain>
    </source>
</reference>
<keyword evidence="3" id="KW-1185">Reference proteome</keyword>
<name>A0A7X3SIK4_9FIRM</name>
<organism evidence="2 3">
    <name type="scientific">Sporofaciens musculi</name>
    <dbReference type="NCBI Taxonomy" id="2681861"/>
    <lineage>
        <taxon>Bacteria</taxon>
        <taxon>Bacillati</taxon>
        <taxon>Bacillota</taxon>
        <taxon>Clostridia</taxon>
        <taxon>Lachnospirales</taxon>
        <taxon>Lachnospiraceae</taxon>
        <taxon>Sporofaciens</taxon>
    </lineage>
</organism>